<dbReference type="Proteomes" id="UP000887565">
    <property type="component" value="Unplaced"/>
</dbReference>
<accession>A0A915HV66</accession>
<keyword evidence="5 11" id="KW-0297">G-protein coupled receptor</keyword>
<keyword evidence="10 11" id="KW-0807">Transducer</keyword>
<evidence type="ECO:0000256" key="1">
    <source>
        <dbReference type="ARBA" id="ARBA00004651"/>
    </source>
</evidence>
<name>A0A915HV66_ROMCU</name>
<keyword evidence="8 11" id="KW-0675">Receptor</keyword>
<dbReference type="AlphaFoldDB" id="A0A915HV66"/>
<feature type="transmembrane region" description="Helical" evidence="12">
    <location>
        <begin position="148"/>
        <end position="171"/>
    </location>
</feature>
<dbReference type="FunFam" id="1.20.1070.10:FF:000523">
    <property type="entry name" value="5-hydroxytryptamine receptor 2B"/>
    <property type="match status" value="1"/>
</dbReference>
<organism evidence="14 15">
    <name type="scientific">Romanomermis culicivorax</name>
    <name type="common">Nematode worm</name>
    <dbReference type="NCBI Taxonomy" id="13658"/>
    <lineage>
        <taxon>Eukaryota</taxon>
        <taxon>Metazoa</taxon>
        <taxon>Ecdysozoa</taxon>
        <taxon>Nematoda</taxon>
        <taxon>Enoplea</taxon>
        <taxon>Dorylaimia</taxon>
        <taxon>Mermithida</taxon>
        <taxon>Mermithoidea</taxon>
        <taxon>Mermithidae</taxon>
        <taxon>Romanomermis</taxon>
    </lineage>
</organism>
<feature type="domain" description="G-protein coupled receptors family 1 profile" evidence="13">
    <location>
        <begin position="48"/>
        <end position="269"/>
    </location>
</feature>
<evidence type="ECO:0000256" key="6">
    <source>
        <dbReference type="ARBA" id="ARBA00023136"/>
    </source>
</evidence>
<keyword evidence="6 12" id="KW-0472">Membrane</keyword>
<evidence type="ECO:0000256" key="12">
    <source>
        <dbReference type="SAM" id="Phobius"/>
    </source>
</evidence>
<evidence type="ECO:0000256" key="5">
    <source>
        <dbReference type="ARBA" id="ARBA00023040"/>
    </source>
</evidence>
<dbReference type="Gene3D" id="1.20.1070.10">
    <property type="entry name" value="Rhodopsin 7-helix transmembrane proteins"/>
    <property type="match status" value="1"/>
</dbReference>
<keyword evidence="14" id="KW-1185">Reference proteome</keyword>
<dbReference type="SUPFAM" id="SSF81321">
    <property type="entry name" value="Family A G protein-coupled receptor-like"/>
    <property type="match status" value="1"/>
</dbReference>
<keyword evidence="4 12" id="KW-1133">Transmembrane helix</keyword>
<keyword evidence="3 11" id="KW-0812">Transmembrane</keyword>
<dbReference type="PROSITE" id="PS00237">
    <property type="entry name" value="G_PROTEIN_RECEP_F1_1"/>
    <property type="match status" value="1"/>
</dbReference>
<sequence length="269" mass="30373">MDFNMDYVLNNTSNYSNFTQKIARGRTNVELFVGTSTFLIIIFMTLAGNFLVILSILTYKPLNKVQNYFLVSLAAADLCVAALVMPFHVIKFWMGGKWAFGAALCQLWLTCDILCCTASILNLCVIALDRYWAITSPISYSNRRTMKFVLAMIAALWILSILISVPPLVGWNDWKSLSSMESTCQLTEETGFVVFSASGSFFVPLIVMTVVYMKIFAAARQRLRSKRYHSLRQYSQGLMKRAGTAGAEDEEDEDSGRNIKKRLRKFSAF</sequence>
<feature type="transmembrane region" description="Helical" evidence="12">
    <location>
        <begin position="31"/>
        <end position="56"/>
    </location>
</feature>
<keyword evidence="9" id="KW-0325">Glycoprotein</keyword>
<keyword evidence="7" id="KW-1015">Disulfide bond</keyword>
<dbReference type="OMA" id="KCNTESN"/>
<feature type="transmembrane region" description="Helical" evidence="12">
    <location>
        <begin position="191"/>
        <end position="217"/>
    </location>
</feature>
<protein>
    <submittedName>
        <fullName evidence="15">G-protein coupled receptors family 1 profile domain-containing protein</fullName>
    </submittedName>
</protein>
<dbReference type="InterPro" id="IPR017452">
    <property type="entry name" value="GPCR_Rhodpsn_7TM"/>
</dbReference>
<evidence type="ECO:0000313" key="14">
    <source>
        <dbReference type="Proteomes" id="UP000887565"/>
    </source>
</evidence>
<evidence type="ECO:0000313" key="15">
    <source>
        <dbReference type="WBParaSite" id="nRc.2.0.1.t05675-RA"/>
    </source>
</evidence>
<evidence type="ECO:0000256" key="8">
    <source>
        <dbReference type="ARBA" id="ARBA00023170"/>
    </source>
</evidence>
<evidence type="ECO:0000256" key="3">
    <source>
        <dbReference type="ARBA" id="ARBA00022692"/>
    </source>
</evidence>
<dbReference type="PANTHER" id="PTHR24248">
    <property type="entry name" value="ADRENERGIC RECEPTOR-RELATED G-PROTEIN COUPLED RECEPTOR"/>
    <property type="match status" value="1"/>
</dbReference>
<comment type="similarity">
    <text evidence="11">Belongs to the G-protein coupled receptor 1 family.</text>
</comment>
<proteinExistence type="inferred from homology"/>
<dbReference type="GO" id="GO:0004989">
    <property type="term" value="F:octopamine receptor activity"/>
    <property type="evidence" value="ECO:0007669"/>
    <property type="project" value="InterPro"/>
</dbReference>
<feature type="transmembrane region" description="Helical" evidence="12">
    <location>
        <begin position="68"/>
        <end position="87"/>
    </location>
</feature>
<feature type="transmembrane region" description="Helical" evidence="12">
    <location>
        <begin position="107"/>
        <end position="128"/>
    </location>
</feature>
<evidence type="ECO:0000256" key="9">
    <source>
        <dbReference type="ARBA" id="ARBA00023180"/>
    </source>
</evidence>
<dbReference type="InterPro" id="IPR000276">
    <property type="entry name" value="GPCR_Rhodpsn"/>
</dbReference>
<evidence type="ECO:0000256" key="10">
    <source>
        <dbReference type="ARBA" id="ARBA00023224"/>
    </source>
</evidence>
<evidence type="ECO:0000256" key="4">
    <source>
        <dbReference type="ARBA" id="ARBA00022989"/>
    </source>
</evidence>
<dbReference type="Pfam" id="PF00001">
    <property type="entry name" value="7tm_1"/>
    <property type="match status" value="1"/>
</dbReference>
<dbReference type="PRINTS" id="PR00237">
    <property type="entry name" value="GPCRRHODOPSN"/>
</dbReference>
<dbReference type="InterPro" id="IPR002002">
    <property type="entry name" value="Octopmn_rcpt"/>
</dbReference>
<comment type="subcellular location">
    <subcellularLocation>
        <location evidence="1">Cell membrane</location>
        <topology evidence="1">Multi-pass membrane protein</topology>
    </subcellularLocation>
</comment>
<evidence type="ECO:0000256" key="2">
    <source>
        <dbReference type="ARBA" id="ARBA00022475"/>
    </source>
</evidence>
<dbReference type="PANTHER" id="PTHR24248:SF174">
    <property type="entry name" value="TYRAMINE_OCTOPAMINE RECEPTOR"/>
    <property type="match status" value="1"/>
</dbReference>
<evidence type="ECO:0000256" key="11">
    <source>
        <dbReference type="RuleBase" id="RU000688"/>
    </source>
</evidence>
<evidence type="ECO:0000256" key="7">
    <source>
        <dbReference type="ARBA" id="ARBA00023157"/>
    </source>
</evidence>
<dbReference type="PRINTS" id="PR00664">
    <property type="entry name" value="OCTOPAMINER"/>
</dbReference>
<dbReference type="WBParaSite" id="nRc.2.0.1.t05675-RA">
    <property type="protein sequence ID" value="nRc.2.0.1.t05675-RA"/>
    <property type="gene ID" value="nRc.2.0.1.g05675"/>
</dbReference>
<evidence type="ECO:0000259" key="13">
    <source>
        <dbReference type="PROSITE" id="PS50262"/>
    </source>
</evidence>
<dbReference type="PROSITE" id="PS50262">
    <property type="entry name" value="G_PROTEIN_RECEP_F1_2"/>
    <property type="match status" value="1"/>
</dbReference>
<keyword evidence="2" id="KW-1003">Cell membrane</keyword>
<reference evidence="15" key="1">
    <citation type="submission" date="2022-11" db="UniProtKB">
        <authorList>
            <consortium name="WormBaseParasite"/>
        </authorList>
    </citation>
    <scope>IDENTIFICATION</scope>
</reference>
<dbReference type="GO" id="GO:0005886">
    <property type="term" value="C:plasma membrane"/>
    <property type="evidence" value="ECO:0007669"/>
    <property type="project" value="UniProtKB-SubCell"/>
</dbReference>